<keyword evidence="4" id="KW-1185">Reference proteome</keyword>
<dbReference type="SUPFAM" id="SSF53850">
    <property type="entry name" value="Periplasmic binding protein-like II"/>
    <property type="match status" value="1"/>
</dbReference>
<name>A0A177E4U5_9BACT</name>
<dbReference type="PANTHER" id="PTHR37945">
    <property type="entry name" value="EXTRACELLULAR TUNGSTATE BINDING PROTEIN"/>
    <property type="match status" value="1"/>
</dbReference>
<dbReference type="Gene3D" id="3.40.190.10">
    <property type="entry name" value="Periplasmic binding protein-like II"/>
    <property type="match status" value="2"/>
</dbReference>
<evidence type="ECO:0000256" key="1">
    <source>
        <dbReference type="SAM" id="SignalP"/>
    </source>
</evidence>
<dbReference type="InterPro" id="IPR024370">
    <property type="entry name" value="PBP_domain"/>
</dbReference>
<evidence type="ECO:0000313" key="4">
    <source>
        <dbReference type="Proteomes" id="UP000076964"/>
    </source>
</evidence>
<accession>A0A177E4U5</accession>
<evidence type="ECO:0000313" key="3">
    <source>
        <dbReference type="EMBL" id="OAG26983.1"/>
    </source>
</evidence>
<feature type="signal peptide" evidence="1">
    <location>
        <begin position="1"/>
        <end position="21"/>
    </location>
</feature>
<organism evidence="3 4">
    <name type="scientific">Thermodesulfatator autotrophicus</name>
    <dbReference type="NCBI Taxonomy" id="1795632"/>
    <lineage>
        <taxon>Bacteria</taxon>
        <taxon>Pseudomonadati</taxon>
        <taxon>Thermodesulfobacteriota</taxon>
        <taxon>Thermodesulfobacteria</taxon>
        <taxon>Thermodesulfobacteriales</taxon>
        <taxon>Thermodesulfatatoraceae</taxon>
        <taxon>Thermodesulfatator</taxon>
    </lineage>
</organism>
<dbReference type="AlphaFoldDB" id="A0A177E4U5"/>
<keyword evidence="1" id="KW-0732">Signal</keyword>
<sequence length="273" mass="30533">MKKLFLFLMFFIMALAWQAWAGDKVLRMATTTSTDNTGLLDYLAPMFEKDTGIKLQWIAVGTGKALRLGQNCDVDILLVHAPAAEKKFVAAGYGINRREVMYNDFVIVGPQEDPAGIKGLFIKEALQKIAAKKATFVSRGDDSGTNKKELALWKMAGIDPKKLDKEPWYIQTGQGMLATLNVAAEKKGYTLTDRGTYIKFEYNHKGKPPLVILVEGDKALRNQYSVIEINPKRCPNVRNDLARAFSDWITSPKAQKAIAEFKLLGKQLFIPEK</sequence>
<dbReference type="EMBL" id="LSFI01000046">
    <property type="protein sequence ID" value="OAG26983.1"/>
    <property type="molecule type" value="Genomic_DNA"/>
</dbReference>
<protein>
    <submittedName>
        <fullName evidence="3">Tungsten ABC transporter substrate-binding protein</fullName>
    </submittedName>
</protein>
<reference evidence="3 4" key="1">
    <citation type="submission" date="2016-02" db="EMBL/GenBank/DDBJ databases">
        <title>Draft genome sequence of Thermodesulfatator sp. S606.</title>
        <authorList>
            <person name="Lai Q."/>
            <person name="Cao J."/>
            <person name="Dupont S."/>
            <person name="Shao Z."/>
            <person name="Jebbar M."/>
            <person name="Alain K."/>
        </authorList>
    </citation>
    <scope>NUCLEOTIDE SEQUENCE [LARGE SCALE GENOMIC DNA]</scope>
    <source>
        <strain evidence="3 4">S606</strain>
    </source>
</reference>
<dbReference type="InterPro" id="IPR052738">
    <property type="entry name" value="ABC-Tungstate_binding"/>
</dbReference>
<dbReference type="Pfam" id="PF12849">
    <property type="entry name" value="PBP_like_2"/>
    <property type="match status" value="1"/>
</dbReference>
<dbReference type="RefSeq" id="WP_068543231.1">
    <property type="nucleotide sequence ID" value="NZ_LSFI01000046.1"/>
</dbReference>
<dbReference type="PANTHER" id="PTHR37945:SF1">
    <property type="entry name" value="EXTRACELLULAR TUNGSTATE BINDING PROTEIN"/>
    <property type="match status" value="1"/>
</dbReference>
<dbReference type="Proteomes" id="UP000076964">
    <property type="component" value="Unassembled WGS sequence"/>
</dbReference>
<feature type="domain" description="PBP" evidence="2">
    <location>
        <begin position="28"/>
        <end position="252"/>
    </location>
</feature>
<comment type="caution">
    <text evidence="3">The sequence shown here is derived from an EMBL/GenBank/DDBJ whole genome shotgun (WGS) entry which is preliminary data.</text>
</comment>
<gene>
    <name evidence="3" type="ORF">TH606_09360</name>
</gene>
<proteinExistence type="predicted"/>
<feature type="chain" id="PRO_5008060172" evidence="1">
    <location>
        <begin position="22"/>
        <end position="273"/>
    </location>
</feature>
<evidence type="ECO:0000259" key="2">
    <source>
        <dbReference type="Pfam" id="PF12849"/>
    </source>
</evidence>
<dbReference type="STRING" id="1795632.TH606_09360"/>
<dbReference type="OrthoDB" id="186379at2"/>